<gene>
    <name evidence="2" type="ORF">U1T56_12275</name>
</gene>
<reference evidence="2 3" key="1">
    <citation type="submission" date="2024-01" db="EMBL/GenBank/DDBJ databases">
        <title>Multi-omics insights into the function and evolution of sodium benzoate biodegradation pathways in Benzoatithermus flavus gen. nov., sp. nov. from hot spring.</title>
        <authorList>
            <person name="Hu C.-J."/>
            <person name="Li W.-J."/>
        </authorList>
    </citation>
    <scope>NUCLEOTIDE SEQUENCE [LARGE SCALE GENOMIC DNA]</scope>
    <source>
        <strain evidence="2 3">SYSU G07066</strain>
    </source>
</reference>
<sequence length="166" mass="18235">MRLRLSVVAFCLLGVASARADWLDDLWSDEAVAENGNPSITLRAHDADVVVPAAILDAAYSQGSTSRDVVLAILRRYGPCSDLLDLNRTHEHLTVRLFVQREVPHEDSVVANQDAVIAWARRGGEEKPGMPRITKAFEVASGFERVVLRYTPGLRNARCVAVEPTS</sequence>
<comment type="caution">
    <text evidence="2">The sequence shown here is derived from an EMBL/GenBank/DDBJ whole genome shotgun (WGS) entry which is preliminary data.</text>
</comment>
<dbReference type="Proteomes" id="UP001375743">
    <property type="component" value="Unassembled WGS sequence"/>
</dbReference>
<dbReference type="RefSeq" id="WP_418159781.1">
    <property type="nucleotide sequence ID" value="NZ_JBBLZC010000011.1"/>
</dbReference>
<feature type="signal peptide" evidence="1">
    <location>
        <begin position="1"/>
        <end position="20"/>
    </location>
</feature>
<dbReference type="EMBL" id="JBBLZC010000011">
    <property type="protein sequence ID" value="MEK0083930.1"/>
    <property type="molecule type" value="Genomic_DNA"/>
</dbReference>
<proteinExistence type="predicted"/>
<evidence type="ECO:0000256" key="1">
    <source>
        <dbReference type="SAM" id="SignalP"/>
    </source>
</evidence>
<name>A0ABU8XRT9_9PROT</name>
<evidence type="ECO:0000313" key="3">
    <source>
        <dbReference type="Proteomes" id="UP001375743"/>
    </source>
</evidence>
<keyword evidence="3" id="KW-1185">Reference proteome</keyword>
<accession>A0ABU8XRT9</accession>
<keyword evidence="1" id="KW-0732">Signal</keyword>
<feature type="chain" id="PRO_5045845473" evidence="1">
    <location>
        <begin position="21"/>
        <end position="166"/>
    </location>
</feature>
<protein>
    <submittedName>
        <fullName evidence="2">Uncharacterized protein</fullName>
    </submittedName>
</protein>
<evidence type="ECO:0000313" key="2">
    <source>
        <dbReference type="EMBL" id="MEK0083930.1"/>
    </source>
</evidence>
<organism evidence="2 3">
    <name type="scientific">Benzoatithermus flavus</name>
    <dbReference type="NCBI Taxonomy" id="3108223"/>
    <lineage>
        <taxon>Bacteria</taxon>
        <taxon>Pseudomonadati</taxon>
        <taxon>Pseudomonadota</taxon>
        <taxon>Alphaproteobacteria</taxon>
        <taxon>Geminicoccales</taxon>
        <taxon>Geminicoccaceae</taxon>
        <taxon>Benzoatithermus</taxon>
    </lineage>
</organism>